<dbReference type="Pfam" id="PF00289">
    <property type="entry name" value="Biotin_carb_N"/>
    <property type="match status" value="1"/>
</dbReference>
<evidence type="ECO:0000256" key="6">
    <source>
        <dbReference type="ARBA" id="ARBA00048501"/>
    </source>
</evidence>
<reference evidence="12 13" key="1">
    <citation type="submission" date="2017-03" db="EMBL/GenBank/DDBJ databases">
        <title>Draft genome sequence of Streptomyces scabrisporus NF3, endophyte isolated from Amphipterygium adstringens.</title>
        <authorList>
            <person name="Vazquez M."/>
            <person name="Ceapa C.D."/>
            <person name="Rodriguez Luna D."/>
            <person name="Sanchez Esquivel S."/>
        </authorList>
    </citation>
    <scope>NUCLEOTIDE SEQUENCE [LARGE SCALE GENOMIC DNA]</scope>
    <source>
        <strain evidence="12 13">NF3</strain>
    </source>
</reference>
<evidence type="ECO:0000259" key="10">
    <source>
        <dbReference type="PROSITE" id="PS50975"/>
    </source>
</evidence>
<comment type="cofactor">
    <cofactor evidence="1">
        <name>biotin</name>
        <dbReference type="ChEBI" id="CHEBI:57586"/>
    </cofactor>
</comment>
<dbReference type="Proteomes" id="UP000190037">
    <property type="component" value="Unassembled WGS sequence"/>
</dbReference>
<dbReference type="SUPFAM" id="SSF51246">
    <property type="entry name" value="Rudiment single hybrid motif"/>
    <property type="match status" value="1"/>
</dbReference>
<feature type="region of interest" description="Disordered" evidence="8">
    <location>
        <begin position="652"/>
        <end position="678"/>
    </location>
</feature>
<dbReference type="InterPro" id="IPR005481">
    <property type="entry name" value="BC-like_N"/>
</dbReference>
<dbReference type="SUPFAM" id="SSF51230">
    <property type="entry name" value="Single hybrid motif"/>
    <property type="match status" value="1"/>
</dbReference>
<dbReference type="InterPro" id="IPR050856">
    <property type="entry name" value="Biotin_carboxylase_complex"/>
</dbReference>
<name>A0A1T3P411_9ACTN</name>
<dbReference type="OrthoDB" id="9760256at2"/>
<dbReference type="PANTHER" id="PTHR18866">
    <property type="entry name" value="CARBOXYLASE:PYRUVATE/ACETYL-COA/PROPIONYL-COA CARBOXYLASE"/>
    <property type="match status" value="1"/>
</dbReference>
<dbReference type="Pfam" id="PF21139">
    <property type="entry name" value="BT_MCC_alpha"/>
    <property type="match status" value="1"/>
</dbReference>
<keyword evidence="3 7" id="KW-0547">Nucleotide-binding</keyword>
<accession>A0A1T3P411</accession>
<dbReference type="Pfam" id="PF00364">
    <property type="entry name" value="Biotin_lipoyl"/>
    <property type="match status" value="1"/>
</dbReference>
<feature type="domain" description="Lipoyl-binding" evidence="9">
    <location>
        <begin position="575"/>
        <end position="651"/>
    </location>
</feature>
<dbReference type="InterPro" id="IPR001882">
    <property type="entry name" value="Biotin_BS"/>
</dbReference>
<protein>
    <submittedName>
        <fullName evidence="12">Acetyl/propionyl-CoA carboxylase subunit alpha</fullName>
    </submittedName>
</protein>
<dbReference type="GO" id="GO:0046872">
    <property type="term" value="F:metal ion binding"/>
    <property type="evidence" value="ECO:0007669"/>
    <property type="project" value="InterPro"/>
</dbReference>
<keyword evidence="4 7" id="KW-0067">ATP-binding</keyword>
<evidence type="ECO:0000256" key="7">
    <source>
        <dbReference type="PROSITE-ProRule" id="PRU00409"/>
    </source>
</evidence>
<comment type="caution">
    <text evidence="12">The sequence shown here is derived from an EMBL/GenBank/DDBJ whole genome shotgun (WGS) entry which is preliminary data.</text>
</comment>
<dbReference type="PROSITE" id="PS00867">
    <property type="entry name" value="CPSASE_2"/>
    <property type="match status" value="1"/>
</dbReference>
<dbReference type="PROSITE" id="PS00866">
    <property type="entry name" value="CPSASE_1"/>
    <property type="match status" value="1"/>
</dbReference>
<proteinExistence type="predicted"/>
<dbReference type="InterPro" id="IPR048429">
    <property type="entry name" value="MCC_alpha_BT"/>
</dbReference>
<dbReference type="InterPro" id="IPR016185">
    <property type="entry name" value="PreATP-grasp_dom_sf"/>
</dbReference>
<dbReference type="EMBL" id="MWQN01000001">
    <property type="protein sequence ID" value="OPC83695.1"/>
    <property type="molecule type" value="Genomic_DNA"/>
</dbReference>
<evidence type="ECO:0000256" key="2">
    <source>
        <dbReference type="ARBA" id="ARBA00022598"/>
    </source>
</evidence>
<evidence type="ECO:0000259" key="11">
    <source>
        <dbReference type="PROSITE" id="PS50979"/>
    </source>
</evidence>
<keyword evidence="5" id="KW-0092">Biotin</keyword>
<dbReference type="SMART" id="SM00878">
    <property type="entry name" value="Biotin_carb_C"/>
    <property type="match status" value="1"/>
</dbReference>
<dbReference type="PROSITE" id="PS50968">
    <property type="entry name" value="BIOTINYL_LIPOYL"/>
    <property type="match status" value="1"/>
</dbReference>
<evidence type="ECO:0000259" key="9">
    <source>
        <dbReference type="PROSITE" id="PS50968"/>
    </source>
</evidence>
<evidence type="ECO:0000313" key="12">
    <source>
        <dbReference type="EMBL" id="OPC83695.1"/>
    </source>
</evidence>
<dbReference type="CDD" id="cd06850">
    <property type="entry name" value="biotinyl_domain"/>
    <property type="match status" value="1"/>
</dbReference>
<dbReference type="STRING" id="159449.B4N89_24600"/>
<dbReference type="Gene3D" id="2.40.50.100">
    <property type="match status" value="1"/>
</dbReference>
<dbReference type="FunFam" id="3.40.50.20:FF:000010">
    <property type="entry name" value="Propionyl-CoA carboxylase subunit alpha"/>
    <property type="match status" value="1"/>
</dbReference>
<feature type="compositionally biased region" description="Pro residues" evidence="8">
    <location>
        <begin position="662"/>
        <end position="671"/>
    </location>
</feature>
<dbReference type="AlphaFoldDB" id="A0A1T3P411"/>
<organism evidence="12 13">
    <name type="scientific">Embleya scabrispora</name>
    <dbReference type="NCBI Taxonomy" id="159449"/>
    <lineage>
        <taxon>Bacteria</taxon>
        <taxon>Bacillati</taxon>
        <taxon>Actinomycetota</taxon>
        <taxon>Actinomycetes</taxon>
        <taxon>Kitasatosporales</taxon>
        <taxon>Streptomycetaceae</taxon>
        <taxon>Embleya</taxon>
    </lineage>
</organism>
<sequence>MPLIRRLLIANRGEIAVRIARTAHAMGIDTVAVYADPDADSPHVAAADEAVRLPGAAAADTYLRGDLLIDAARTTGADTIHPGYGFLSENADFARRTAEAGLLFVGPTPETIAAMGDKLAAKDLLGRAGVPVLPGGVVTPGSVDEPAARIGFPLLVKAAFGGGGRGMRVVRDPGELPAAVAAARREAAAAFGDDTVFLEQLVENPRHIEVQIFGDTHGRVIALFERDCSIQRRHQKLIEESPAPGIDPGLRAQLCAAAVTAGRAIGYVGAGTVEFVLDRAGAFHLLEVNTRLQVEHPVTELTTGLDLVRLQLQVAQGHALPAQAHSAGHAIEARLYAEDPVRDYAPSVGTLHRFELAESERDGIRVDAGVVTGSRVGAHYDALLAKVIAYAPTREEACRRLARALARARVHGVRTNRDLLVGVLRSAEFTAGAVDTGFLDRHAAADLCAADPSATPVHAAAAALAGQAERRSGARVLTSIPSGWRNVRDADQQVTYTSDPDTRTTVSYRLPDHVAIDGKPLPDLRIHAAHADRVDLTVDNVRRTVHVHRVGDTVYADSPLGASVLTELPRLPEPAPAETEPAGSLLAPMPGTVVRVAVAVGQPVAAGQLVLAVEAMKMEHEVTAPYPGVVSHLPVGTGQAVDAGAVLAVVRAADPEEQARPAPKPADPPAGTPEEAVG</sequence>
<dbReference type="PROSITE" id="PS00188">
    <property type="entry name" value="BIOTIN"/>
    <property type="match status" value="1"/>
</dbReference>
<dbReference type="SUPFAM" id="SSF56059">
    <property type="entry name" value="Glutathione synthetase ATP-binding domain-like"/>
    <property type="match status" value="1"/>
</dbReference>
<evidence type="ECO:0000313" key="13">
    <source>
        <dbReference type="Proteomes" id="UP000190037"/>
    </source>
</evidence>
<dbReference type="InterPro" id="IPR005479">
    <property type="entry name" value="CPAse_ATP-bd"/>
</dbReference>
<dbReference type="InterPro" id="IPR005482">
    <property type="entry name" value="Biotin_COase_C"/>
</dbReference>
<keyword evidence="2" id="KW-0436">Ligase</keyword>
<comment type="catalytic activity">
    <reaction evidence="6">
        <text>N(6)-biotinyl-L-lysyl-[protein] + hydrogencarbonate + ATP = N(6)-carboxybiotinyl-L-lysyl-[protein] + ADP + phosphate + H(+)</text>
        <dbReference type="Rhea" id="RHEA:13501"/>
        <dbReference type="Rhea" id="RHEA-COMP:10505"/>
        <dbReference type="Rhea" id="RHEA-COMP:10506"/>
        <dbReference type="ChEBI" id="CHEBI:15378"/>
        <dbReference type="ChEBI" id="CHEBI:17544"/>
        <dbReference type="ChEBI" id="CHEBI:30616"/>
        <dbReference type="ChEBI" id="CHEBI:43474"/>
        <dbReference type="ChEBI" id="CHEBI:83144"/>
        <dbReference type="ChEBI" id="CHEBI:83145"/>
        <dbReference type="ChEBI" id="CHEBI:456216"/>
        <dbReference type="EC" id="6.3.4.14"/>
    </reaction>
    <physiologicalReaction direction="left-to-right" evidence="6">
        <dbReference type="Rhea" id="RHEA:13502"/>
    </physiologicalReaction>
</comment>
<dbReference type="Pfam" id="PF02786">
    <property type="entry name" value="CPSase_L_D2"/>
    <property type="match status" value="1"/>
</dbReference>
<evidence type="ECO:0000256" key="5">
    <source>
        <dbReference type="ARBA" id="ARBA00023267"/>
    </source>
</evidence>
<dbReference type="FunFam" id="2.40.50.100:FF:000003">
    <property type="entry name" value="Acetyl-CoA carboxylase biotin carboxyl carrier protein"/>
    <property type="match status" value="1"/>
</dbReference>
<dbReference type="InterPro" id="IPR000089">
    <property type="entry name" value="Biotin_lipoyl"/>
</dbReference>
<evidence type="ECO:0000256" key="8">
    <source>
        <dbReference type="SAM" id="MobiDB-lite"/>
    </source>
</evidence>
<gene>
    <name evidence="12" type="ORF">B4N89_24600</name>
</gene>
<dbReference type="Pfam" id="PF02785">
    <property type="entry name" value="Biotin_carb_C"/>
    <property type="match status" value="1"/>
</dbReference>
<dbReference type="InterPro" id="IPR011761">
    <property type="entry name" value="ATP-grasp"/>
</dbReference>
<dbReference type="GO" id="GO:0004075">
    <property type="term" value="F:biotin carboxylase activity"/>
    <property type="evidence" value="ECO:0007669"/>
    <property type="project" value="UniProtKB-EC"/>
</dbReference>
<dbReference type="InterPro" id="IPR011764">
    <property type="entry name" value="Biotin_carboxylation_dom"/>
</dbReference>
<dbReference type="InterPro" id="IPR011054">
    <property type="entry name" value="Rudment_hybrid_motif"/>
</dbReference>
<dbReference type="SUPFAM" id="SSF52440">
    <property type="entry name" value="PreATP-grasp domain"/>
    <property type="match status" value="1"/>
</dbReference>
<feature type="domain" description="Biotin carboxylation" evidence="11">
    <location>
        <begin position="3"/>
        <end position="444"/>
    </location>
</feature>
<feature type="domain" description="ATP-grasp" evidence="10">
    <location>
        <begin position="122"/>
        <end position="316"/>
    </location>
</feature>
<dbReference type="GO" id="GO:0005524">
    <property type="term" value="F:ATP binding"/>
    <property type="evidence" value="ECO:0007669"/>
    <property type="project" value="UniProtKB-UniRule"/>
</dbReference>
<dbReference type="PROSITE" id="PS50975">
    <property type="entry name" value="ATP_GRASP"/>
    <property type="match status" value="1"/>
</dbReference>
<dbReference type="Gene3D" id="3.30.470.20">
    <property type="entry name" value="ATP-grasp fold, B domain"/>
    <property type="match status" value="1"/>
</dbReference>
<dbReference type="InterPro" id="IPR011053">
    <property type="entry name" value="Single_hybrid_motif"/>
</dbReference>
<evidence type="ECO:0000256" key="1">
    <source>
        <dbReference type="ARBA" id="ARBA00001953"/>
    </source>
</evidence>
<dbReference type="PROSITE" id="PS50979">
    <property type="entry name" value="BC"/>
    <property type="match status" value="1"/>
</dbReference>
<evidence type="ECO:0000256" key="4">
    <source>
        <dbReference type="ARBA" id="ARBA00022840"/>
    </source>
</evidence>
<dbReference type="PANTHER" id="PTHR18866:SF126">
    <property type="entry name" value="BIOTIN CARBOXYLASE"/>
    <property type="match status" value="1"/>
</dbReference>
<evidence type="ECO:0000256" key="3">
    <source>
        <dbReference type="ARBA" id="ARBA00022741"/>
    </source>
</evidence>
<keyword evidence="13" id="KW-1185">Reference proteome</keyword>
<dbReference type="RefSeq" id="WP_078977988.1">
    <property type="nucleotide sequence ID" value="NZ_MWQN01000001.1"/>
</dbReference>